<dbReference type="PROSITE" id="PS51257">
    <property type="entry name" value="PROKAR_LIPOPROTEIN"/>
    <property type="match status" value="1"/>
</dbReference>
<dbReference type="PANTHER" id="PTHR37625">
    <property type="entry name" value="OUTER MEMBRANE LIPOPROTEIN-RELATED"/>
    <property type="match status" value="1"/>
</dbReference>
<protein>
    <submittedName>
        <fullName evidence="2">Type VI secretion system protein VasD</fullName>
    </submittedName>
</protein>
<dbReference type="Pfam" id="PF12790">
    <property type="entry name" value="T6SS-SciN"/>
    <property type="match status" value="1"/>
</dbReference>
<dbReference type="NCBIfam" id="TIGR03352">
    <property type="entry name" value="VI_chp_3"/>
    <property type="match status" value="1"/>
</dbReference>
<dbReference type="RefSeq" id="WP_073172631.1">
    <property type="nucleotide sequence ID" value="NZ_FRDA01000023.1"/>
</dbReference>
<dbReference type="STRING" id="1190415.SAMN05216593_12343"/>
<dbReference type="AlphaFoldDB" id="A0A1M7QE08"/>
<name>A0A1M7QE08_9PSED</name>
<organism evidence="2 3">
    <name type="scientific">Pseudomonas asturiensis</name>
    <dbReference type="NCBI Taxonomy" id="1190415"/>
    <lineage>
        <taxon>Bacteria</taxon>
        <taxon>Pseudomonadati</taxon>
        <taxon>Pseudomonadota</taxon>
        <taxon>Gammaproteobacteria</taxon>
        <taxon>Pseudomonadales</taxon>
        <taxon>Pseudomonadaceae</taxon>
        <taxon>Pseudomonas</taxon>
    </lineage>
</organism>
<feature type="signal peptide" evidence="1">
    <location>
        <begin position="1"/>
        <end position="19"/>
    </location>
</feature>
<dbReference type="EMBL" id="FRDA01000023">
    <property type="protein sequence ID" value="SHN28818.1"/>
    <property type="molecule type" value="Genomic_DNA"/>
</dbReference>
<feature type="chain" id="PRO_5009928821" evidence="1">
    <location>
        <begin position="20"/>
        <end position="168"/>
    </location>
</feature>
<evidence type="ECO:0000313" key="3">
    <source>
        <dbReference type="Proteomes" id="UP000183983"/>
    </source>
</evidence>
<accession>A0A1M7QE08</accession>
<evidence type="ECO:0000256" key="1">
    <source>
        <dbReference type="SAM" id="SignalP"/>
    </source>
</evidence>
<proteinExistence type="predicted"/>
<sequence length="168" mass="18172">MFRSVVSAALTVLLLSACAKDVPASKDAPAADSQSTVTLNFQAIAGLNPGASGQAAPVRVRIYELKNTASFLRADYFALADRAPATLGVDLIDRDEVLIQPGELQSVVRHLDPATRHVGLVVGYREIDRAQWRAVLDIPPRQTREYQISLDVQAVRTDVVANPSRPAQ</sequence>
<dbReference type="InterPro" id="IPR038706">
    <property type="entry name" value="Type_VI_SciN-like_sf"/>
</dbReference>
<gene>
    <name evidence="2" type="ORF">SAMN05216593_12343</name>
</gene>
<reference evidence="2 3" key="1">
    <citation type="submission" date="2016-11" db="EMBL/GenBank/DDBJ databases">
        <authorList>
            <person name="Jaros S."/>
            <person name="Januszkiewicz K."/>
            <person name="Wedrychowicz H."/>
        </authorList>
    </citation>
    <scope>NUCLEOTIDE SEQUENCE [LARGE SCALE GENOMIC DNA]</scope>
    <source>
        <strain evidence="2 3">LMG 26898</strain>
    </source>
</reference>
<dbReference type="PANTHER" id="PTHR37625:SF4">
    <property type="entry name" value="OUTER MEMBRANE LIPOPROTEIN"/>
    <property type="match status" value="1"/>
</dbReference>
<dbReference type="Gene3D" id="2.60.40.4150">
    <property type="entry name" value="Type VI secretion system, lipoprotein SciN"/>
    <property type="match status" value="1"/>
</dbReference>
<keyword evidence="1" id="KW-0732">Signal</keyword>
<dbReference type="OrthoDB" id="5471061at2"/>
<dbReference type="Proteomes" id="UP000183983">
    <property type="component" value="Unassembled WGS sequence"/>
</dbReference>
<dbReference type="InterPro" id="IPR017734">
    <property type="entry name" value="T6SS_SciN"/>
</dbReference>
<evidence type="ECO:0000313" key="2">
    <source>
        <dbReference type="EMBL" id="SHN28818.1"/>
    </source>
</evidence>